<dbReference type="InterPro" id="IPR017896">
    <property type="entry name" value="4Fe4S_Fe-S-bd"/>
</dbReference>
<name>Q8TX19_METKA</name>
<proteinExistence type="predicted"/>
<dbReference type="GO" id="GO:0016491">
    <property type="term" value="F:oxidoreductase activity"/>
    <property type="evidence" value="ECO:0007669"/>
    <property type="project" value="UniProtKB-ARBA"/>
</dbReference>
<dbReference type="EMBL" id="AE009439">
    <property type="protein sequence ID" value="AAM02073.1"/>
    <property type="molecule type" value="Genomic_DNA"/>
</dbReference>
<feature type="domain" description="4Fe-4S ferredoxin-type" evidence="1">
    <location>
        <begin position="79"/>
        <end position="109"/>
    </location>
</feature>
<sequence>MPCRTHALKLRPTCHPPHRTLRSRRRHPLEPVRPTPILPGGASVQVVRRIEIDRTRCEGASCALCVEVCERGVLKIKGEEVVIADLEACDACDECVRVCPNDAIDLYRYRERQFLSAMVRAMHGDGDGLEVARRVVMRGRDVFGDTWFYLRRELERTCRIKREAELEGKRAKLYECTCKVCGKKFKSNKKLDVCSECANR</sequence>
<accession>Q8TX19</accession>
<dbReference type="EnsemblBacteria" id="AAM02073">
    <property type="protein sequence ID" value="AAM02073"/>
    <property type="gene ID" value="MK0860"/>
</dbReference>
<organism evidence="2 3">
    <name type="scientific">Methanopyrus kandleri (strain AV19 / DSM 6324 / JCM 9639 / NBRC 100938)</name>
    <dbReference type="NCBI Taxonomy" id="190192"/>
    <lineage>
        <taxon>Archaea</taxon>
        <taxon>Methanobacteriati</taxon>
        <taxon>Methanobacteriota</taxon>
        <taxon>Methanomada group</taxon>
        <taxon>Methanopyri</taxon>
        <taxon>Methanopyrales</taxon>
        <taxon>Methanopyraceae</taxon>
        <taxon>Methanopyrus</taxon>
    </lineage>
</organism>
<reference evidence="2 3" key="1">
    <citation type="journal article" date="2002" name="Proc. Natl. Acad. Sci. U.S.A.">
        <title>The complete genome of hyperthermophile Methanopyrus kandleri AV19 and monophyly of archaeal methanogens.</title>
        <authorList>
            <person name="Slesarev A.I."/>
            <person name="Mezhevaya K.V."/>
            <person name="Makarova K.S."/>
            <person name="Polushin N.N."/>
            <person name="Shcherbinina O.V."/>
            <person name="Shakhova V.V."/>
            <person name="Belova G.I."/>
            <person name="Aravind L."/>
            <person name="Natale D.A."/>
            <person name="Rogozin I.B."/>
            <person name="Tatusov R.L."/>
            <person name="Wolf Y.I."/>
            <person name="Stetter K.O."/>
            <person name="Malykh A.G."/>
            <person name="Koonin E.V."/>
            <person name="Kozyavkin S.A."/>
        </authorList>
    </citation>
    <scope>NUCLEOTIDE SEQUENCE [LARGE SCALE GENOMIC DNA]</scope>
    <source>
        <strain evidence="3">AV19 / DSM 6324 / JCM 9639 / NBRC 100938</strain>
    </source>
</reference>
<dbReference type="STRING" id="190192.MK0860"/>
<feature type="domain" description="4Fe-4S ferredoxin-type" evidence="1">
    <location>
        <begin position="48"/>
        <end position="78"/>
    </location>
</feature>
<evidence type="ECO:0000313" key="2">
    <source>
        <dbReference type="EMBL" id="AAM02073.1"/>
    </source>
</evidence>
<dbReference type="KEGG" id="mka:MK0860"/>
<dbReference type="Proteomes" id="UP000001826">
    <property type="component" value="Chromosome"/>
</dbReference>
<dbReference type="PaxDb" id="190192-MK0860"/>
<protein>
    <submittedName>
        <fullName evidence="2">Ferredoxin</fullName>
    </submittedName>
</protein>
<keyword evidence="3" id="KW-1185">Reference proteome</keyword>
<dbReference type="InParanoid" id="Q8TX19"/>
<dbReference type="Gene3D" id="3.30.70.20">
    <property type="match status" value="1"/>
</dbReference>
<dbReference type="AlphaFoldDB" id="Q8TX19"/>
<dbReference type="PROSITE" id="PS00198">
    <property type="entry name" value="4FE4S_FER_1"/>
    <property type="match status" value="1"/>
</dbReference>
<gene>
    <name evidence="2" type="ordered locus">MK0860</name>
</gene>
<dbReference type="PROSITE" id="PS51379">
    <property type="entry name" value="4FE4S_FER_2"/>
    <property type="match status" value="2"/>
</dbReference>
<dbReference type="SUPFAM" id="SSF54862">
    <property type="entry name" value="4Fe-4S ferredoxins"/>
    <property type="match status" value="1"/>
</dbReference>
<dbReference type="InterPro" id="IPR017900">
    <property type="entry name" value="4Fe4S_Fe_S_CS"/>
</dbReference>
<dbReference type="Pfam" id="PF00037">
    <property type="entry name" value="Fer4"/>
    <property type="match status" value="1"/>
</dbReference>
<evidence type="ECO:0000259" key="1">
    <source>
        <dbReference type="PROSITE" id="PS51379"/>
    </source>
</evidence>
<evidence type="ECO:0000313" key="3">
    <source>
        <dbReference type="Proteomes" id="UP000001826"/>
    </source>
</evidence>
<dbReference type="HOGENOM" id="CLU_1363653_0_0_2"/>